<dbReference type="EMBL" id="FUXM01000009">
    <property type="protein sequence ID" value="SJZ85433.1"/>
    <property type="molecule type" value="Genomic_DNA"/>
</dbReference>
<dbReference type="InterPro" id="IPR043502">
    <property type="entry name" value="DNA/RNA_pol_sf"/>
</dbReference>
<evidence type="ECO:0000313" key="1">
    <source>
        <dbReference type="EMBL" id="SJZ85433.1"/>
    </source>
</evidence>
<accession>A0A1T4P1S8</accession>
<proteinExistence type="predicted"/>
<reference evidence="2" key="1">
    <citation type="submission" date="2017-02" db="EMBL/GenBank/DDBJ databases">
        <authorList>
            <person name="Varghese N."/>
            <person name="Submissions S."/>
        </authorList>
    </citation>
    <scope>NUCLEOTIDE SEQUENCE [LARGE SCALE GENOMIC DNA]</scope>
    <source>
        <strain evidence="2">DSM 16521</strain>
    </source>
</reference>
<name>A0A1T4P1S8_9FIRM</name>
<gene>
    <name evidence="1" type="ORF">SAMN02745885_01117</name>
</gene>
<protein>
    <recommendedName>
        <fullName evidence="3">Reverse transcriptase (RNA-dependent DNA polymerase)</fullName>
    </recommendedName>
</protein>
<dbReference type="SUPFAM" id="SSF56672">
    <property type="entry name" value="DNA/RNA polymerases"/>
    <property type="match status" value="1"/>
</dbReference>
<organism evidence="1 2">
    <name type="scientific">Carboxydocella sporoproducens DSM 16521</name>
    <dbReference type="NCBI Taxonomy" id="1121270"/>
    <lineage>
        <taxon>Bacteria</taxon>
        <taxon>Bacillati</taxon>
        <taxon>Bacillota</taxon>
        <taxon>Clostridia</taxon>
        <taxon>Eubacteriales</taxon>
        <taxon>Clostridiales Family XVI. Incertae Sedis</taxon>
        <taxon>Carboxydocella</taxon>
    </lineage>
</organism>
<evidence type="ECO:0008006" key="3">
    <source>
        <dbReference type="Google" id="ProtNLM"/>
    </source>
</evidence>
<dbReference type="AlphaFoldDB" id="A0A1T4P1S8"/>
<dbReference type="Proteomes" id="UP000189933">
    <property type="component" value="Unassembled WGS sequence"/>
</dbReference>
<keyword evidence="2" id="KW-1185">Reference proteome</keyword>
<sequence>MELEKFFDRVNYDILMARVVRKVKGKRVLKLIRRYLQAGVMVNGVVMDTDEGTPQGALAKSHASER</sequence>
<evidence type="ECO:0000313" key="2">
    <source>
        <dbReference type="Proteomes" id="UP000189933"/>
    </source>
</evidence>